<evidence type="ECO:0000313" key="2">
    <source>
        <dbReference type="Proteomes" id="UP000323393"/>
    </source>
</evidence>
<protein>
    <submittedName>
        <fullName evidence="1">Uncharacterized protein</fullName>
    </submittedName>
</protein>
<organism evidence="1 2">
    <name type="scientific">Sutcliffiella horikoshii</name>
    <dbReference type="NCBI Taxonomy" id="79883"/>
    <lineage>
        <taxon>Bacteria</taxon>
        <taxon>Bacillati</taxon>
        <taxon>Bacillota</taxon>
        <taxon>Bacilli</taxon>
        <taxon>Bacillales</taxon>
        <taxon>Bacillaceae</taxon>
        <taxon>Sutcliffiella</taxon>
    </lineage>
</organism>
<proteinExistence type="predicted"/>
<reference evidence="1 2" key="1">
    <citation type="submission" date="2019-08" db="EMBL/GenBank/DDBJ databases">
        <title>Bacillus genomes from the desert of Cuatro Cienegas, Coahuila.</title>
        <authorList>
            <person name="Olmedo-Alvarez G."/>
        </authorList>
    </citation>
    <scope>NUCLEOTIDE SEQUENCE [LARGE SCALE GENOMIC DNA]</scope>
    <source>
        <strain evidence="1 2">CH88_3T</strain>
    </source>
</reference>
<dbReference type="Proteomes" id="UP000323393">
    <property type="component" value="Unassembled WGS sequence"/>
</dbReference>
<accession>A0AA94WK64</accession>
<dbReference type="EMBL" id="VTEU01000009">
    <property type="protein sequence ID" value="TYS55921.1"/>
    <property type="molecule type" value="Genomic_DNA"/>
</dbReference>
<name>A0AA94WK64_9BACI</name>
<sequence>MTKIKITGMAILLTFLVGLTVGWSIWKGKLYEYDHEAFQSIAASLTFENKVPMEVPFEELEVSQRNFDKQNEKLNVTLTNVNKETLEVYIGIEPKESLDELKEEEVQINNNRGTFISKDSGKRILA</sequence>
<evidence type="ECO:0000313" key="1">
    <source>
        <dbReference type="EMBL" id="TYS55921.1"/>
    </source>
</evidence>
<dbReference type="AlphaFoldDB" id="A0AA94WK64"/>
<gene>
    <name evidence="1" type="ORF">FZC74_17840</name>
</gene>
<dbReference type="RefSeq" id="WP_148966854.1">
    <property type="nucleotide sequence ID" value="NZ_VTEU01000009.1"/>
</dbReference>
<comment type="caution">
    <text evidence="1">The sequence shown here is derived from an EMBL/GenBank/DDBJ whole genome shotgun (WGS) entry which is preliminary data.</text>
</comment>